<dbReference type="InterPro" id="IPR043130">
    <property type="entry name" value="CDP-OH_PTrfase_TM_dom"/>
</dbReference>
<feature type="transmembrane region" description="Helical" evidence="12">
    <location>
        <begin position="20"/>
        <end position="37"/>
    </location>
</feature>
<keyword evidence="5 12" id="KW-0812">Transmembrane</keyword>
<keyword evidence="9" id="KW-0594">Phospholipid biosynthesis</keyword>
<dbReference type="GO" id="GO:0016020">
    <property type="term" value="C:membrane"/>
    <property type="evidence" value="ECO:0007669"/>
    <property type="project" value="UniProtKB-SubCell"/>
</dbReference>
<evidence type="ECO:0000256" key="4">
    <source>
        <dbReference type="ARBA" id="ARBA00022679"/>
    </source>
</evidence>
<comment type="subcellular location">
    <subcellularLocation>
        <location evidence="1">Membrane</location>
        <topology evidence="1">Multi-pass membrane protein</topology>
    </subcellularLocation>
</comment>
<keyword evidence="14" id="KW-1185">Reference proteome</keyword>
<dbReference type="InterPro" id="IPR050324">
    <property type="entry name" value="CDP-alcohol_PTase-I"/>
</dbReference>
<dbReference type="GO" id="GO:0046474">
    <property type="term" value="P:glycerophospholipid biosynthetic process"/>
    <property type="evidence" value="ECO:0007669"/>
    <property type="project" value="TreeGrafter"/>
</dbReference>
<evidence type="ECO:0000256" key="1">
    <source>
        <dbReference type="ARBA" id="ARBA00004141"/>
    </source>
</evidence>
<evidence type="ECO:0000256" key="12">
    <source>
        <dbReference type="SAM" id="Phobius"/>
    </source>
</evidence>
<name>A0A7Z0CK33_9MICO</name>
<evidence type="ECO:0000256" key="3">
    <source>
        <dbReference type="ARBA" id="ARBA00022516"/>
    </source>
</evidence>
<dbReference type="AlphaFoldDB" id="A0A7Z0CK33"/>
<dbReference type="EMBL" id="JACBZO010000001">
    <property type="protein sequence ID" value="NYI41432.1"/>
    <property type="molecule type" value="Genomic_DNA"/>
</dbReference>
<dbReference type="PIRSF" id="PIRSF000847">
    <property type="entry name" value="Phos_ph_gly_syn"/>
    <property type="match status" value="1"/>
</dbReference>
<dbReference type="InterPro" id="IPR048254">
    <property type="entry name" value="CDP_ALCOHOL_P_TRANSF_CS"/>
</dbReference>
<dbReference type="InterPro" id="IPR004570">
    <property type="entry name" value="Phosphatidylglycerol_P_synth"/>
</dbReference>
<feature type="transmembrane region" description="Helical" evidence="12">
    <location>
        <begin position="157"/>
        <end position="181"/>
    </location>
</feature>
<organism evidence="13 14">
    <name type="scientific">Demequina lutea</name>
    <dbReference type="NCBI Taxonomy" id="431489"/>
    <lineage>
        <taxon>Bacteria</taxon>
        <taxon>Bacillati</taxon>
        <taxon>Actinomycetota</taxon>
        <taxon>Actinomycetes</taxon>
        <taxon>Micrococcales</taxon>
        <taxon>Demequinaceae</taxon>
        <taxon>Demequina</taxon>
    </lineage>
</organism>
<evidence type="ECO:0000256" key="9">
    <source>
        <dbReference type="ARBA" id="ARBA00023209"/>
    </source>
</evidence>
<feature type="transmembrane region" description="Helical" evidence="12">
    <location>
        <begin position="43"/>
        <end position="62"/>
    </location>
</feature>
<sequence>MESTVRPGMSVREQVTLPNLITVARIGLAVAFGLLLVRSVDGWAIAVLFVAGASDFLDGYLARRLGQTSALGRVLDPAADRLLTAVVILGLAWRDIIPWWLVALLLARDLVMGAALLWWRRRGTATPQVTFLGKSATFALYVFLPLSYLAYGRWDGVHTFAIVAAAISSIAYWGSAVQYLAQLRKSRSAAPLGA</sequence>
<dbReference type="GO" id="GO:0043337">
    <property type="term" value="F:cardiolipin synthase (CMP-forming)"/>
    <property type="evidence" value="ECO:0007669"/>
    <property type="project" value="UniProtKB-EC"/>
</dbReference>
<dbReference type="Pfam" id="PF01066">
    <property type="entry name" value="CDP-OH_P_transf"/>
    <property type="match status" value="1"/>
</dbReference>
<dbReference type="PANTHER" id="PTHR14269">
    <property type="entry name" value="CDP-DIACYLGLYCEROL--GLYCEROL-3-PHOSPHATE 3-PHOSPHATIDYLTRANSFERASE-RELATED"/>
    <property type="match status" value="1"/>
</dbReference>
<evidence type="ECO:0000256" key="7">
    <source>
        <dbReference type="ARBA" id="ARBA00023098"/>
    </source>
</evidence>
<keyword evidence="10" id="KW-1208">Phospholipid metabolism</keyword>
<dbReference type="Proteomes" id="UP000547973">
    <property type="component" value="Unassembled WGS sequence"/>
</dbReference>
<evidence type="ECO:0000256" key="11">
    <source>
        <dbReference type="RuleBase" id="RU003750"/>
    </source>
</evidence>
<keyword evidence="8 12" id="KW-0472">Membrane</keyword>
<comment type="caution">
    <text evidence="13">The sequence shown here is derived from an EMBL/GenBank/DDBJ whole genome shotgun (WGS) entry which is preliminary data.</text>
</comment>
<feature type="transmembrane region" description="Helical" evidence="12">
    <location>
        <begin position="99"/>
        <end position="119"/>
    </location>
</feature>
<gene>
    <name evidence="13" type="ORF">BKA03_001551</name>
</gene>
<dbReference type="RefSeq" id="WP_257020115.1">
    <property type="nucleotide sequence ID" value="NZ_JACBZO010000001.1"/>
</dbReference>
<evidence type="ECO:0000256" key="10">
    <source>
        <dbReference type="ARBA" id="ARBA00023264"/>
    </source>
</evidence>
<keyword evidence="3" id="KW-0444">Lipid biosynthesis</keyword>
<dbReference type="EC" id="2.7.8.41" evidence="13"/>
<evidence type="ECO:0000313" key="14">
    <source>
        <dbReference type="Proteomes" id="UP000547973"/>
    </source>
</evidence>
<accession>A0A7Z0CK33</accession>
<evidence type="ECO:0000256" key="6">
    <source>
        <dbReference type="ARBA" id="ARBA00022989"/>
    </source>
</evidence>
<comment type="similarity">
    <text evidence="2 11">Belongs to the CDP-alcohol phosphatidyltransferase class-I family.</text>
</comment>
<evidence type="ECO:0000256" key="8">
    <source>
        <dbReference type="ARBA" id="ARBA00023136"/>
    </source>
</evidence>
<dbReference type="PANTHER" id="PTHR14269:SF62">
    <property type="entry name" value="CDP-DIACYLGLYCEROL--GLYCEROL-3-PHOSPHATE 3-PHOSPHATIDYLTRANSFERASE 1, CHLOROPLASTIC"/>
    <property type="match status" value="1"/>
</dbReference>
<reference evidence="13 14" key="1">
    <citation type="submission" date="2020-07" db="EMBL/GenBank/DDBJ databases">
        <title>Sequencing the genomes of 1000 actinobacteria strains.</title>
        <authorList>
            <person name="Klenk H.-P."/>
        </authorList>
    </citation>
    <scope>NUCLEOTIDE SEQUENCE [LARGE SCALE GENOMIC DNA]</scope>
    <source>
        <strain evidence="13 14">DSM 19970</strain>
    </source>
</reference>
<dbReference type="PROSITE" id="PS00379">
    <property type="entry name" value="CDP_ALCOHOL_P_TRANSF"/>
    <property type="match status" value="1"/>
</dbReference>
<feature type="transmembrane region" description="Helical" evidence="12">
    <location>
        <begin position="131"/>
        <end position="151"/>
    </location>
</feature>
<proteinExistence type="inferred from homology"/>
<keyword evidence="6 12" id="KW-1133">Transmembrane helix</keyword>
<keyword evidence="4 11" id="KW-0808">Transferase</keyword>
<keyword evidence="7" id="KW-0443">Lipid metabolism</keyword>
<evidence type="ECO:0000256" key="2">
    <source>
        <dbReference type="ARBA" id="ARBA00010441"/>
    </source>
</evidence>
<evidence type="ECO:0000313" key="13">
    <source>
        <dbReference type="EMBL" id="NYI41432.1"/>
    </source>
</evidence>
<protein>
    <submittedName>
        <fullName evidence="13">Cardiolipin synthase</fullName>
        <ecNumber evidence="13">2.7.8.41</ecNumber>
    </submittedName>
</protein>
<dbReference type="InterPro" id="IPR000462">
    <property type="entry name" value="CDP-OH_P_trans"/>
</dbReference>
<dbReference type="Gene3D" id="1.20.120.1760">
    <property type="match status" value="1"/>
</dbReference>
<evidence type="ECO:0000256" key="5">
    <source>
        <dbReference type="ARBA" id="ARBA00022692"/>
    </source>
</evidence>
<dbReference type="UniPathway" id="UPA00085"/>
<dbReference type="GO" id="GO:0008444">
    <property type="term" value="F:CDP-diacylglycerol-glycerol-3-phosphate 3-phosphatidyltransferase activity"/>
    <property type="evidence" value="ECO:0007669"/>
    <property type="project" value="InterPro"/>
</dbReference>